<sequence>MPSSNFLSQLILVPKILRKSKTLIKRRAANLRFIYFGNRRLIRFHRAVSPSQHSTDVFRRRRR</sequence>
<reference evidence="1" key="1">
    <citation type="submission" date="2015-12" db="EMBL/GenBank/DDBJ databases">
        <title>Gene expression during late stages of embryo sac development: a critical building block for successful pollen-pistil interactions.</title>
        <authorList>
            <person name="Liu Y."/>
            <person name="Joly V."/>
            <person name="Sabar M."/>
            <person name="Matton D.P."/>
        </authorList>
    </citation>
    <scope>NUCLEOTIDE SEQUENCE</scope>
</reference>
<feature type="non-terminal residue" evidence="1">
    <location>
        <position position="63"/>
    </location>
</feature>
<name>A0A0V0GG02_SOLCH</name>
<dbReference type="EMBL" id="GEDG01041990">
    <property type="protein sequence ID" value="JAP06278.1"/>
    <property type="molecule type" value="Transcribed_RNA"/>
</dbReference>
<evidence type="ECO:0000313" key="1">
    <source>
        <dbReference type="EMBL" id="JAP06278.1"/>
    </source>
</evidence>
<proteinExistence type="predicted"/>
<protein>
    <submittedName>
        <fullName evidence="1">Putative ovule protein</fullName>
    </submittedName>
</protein>
<dbReference type="AlphaFoldDB" id="A0A0V0GG02"/>
<accession>A0A0V0GG02</accession>
<organism evidence="1">
    <name type="scientific">Solanum chacoense</name>
    <name type="common">Chaco potato</name>
    <dbReference type="NCBI Taxonomy" id="4108"/>
    <lineage>
        <taxon>Eukaryota</taxon>
        <taxon>Viridiplantae</taxon>
        <taxon>Streptophyta</taxon>
        <taxon>Embryophyta</taxon>
        <taxon>Tracheophyta</taxon>
        <taxon>Spermatophyta</taxon>
        <taxon>Magnoliopsida</taxon>
        <taxon>eudicotyledons</taxon>
        <taxon>Gunneridae</taxon>
        <taxon>Pentapetalae</taxon>
        <taxon>asterids</taxon>
        <taxon>lamiids</taxon>
        <taxon>Solanales</taxon>
        <taxon>Solanaceae</taxon>
        <taxon>Solanoideae</taxon>
        <taxon>Solaneae</taxon>
        <taxon>Solanum</taxon>
    </lineage>
</organism>